<reference evidence="1" key="1">
    <citation type="submission" date="2020-09" db="EMBL/GenBank/DDBJ databases">
        <authorList>
            <person name="Kim M.K."/>
        </authorList>
    </citation>
    <scope>NUCLEOTIDE SEQUENCE</scope>
    <source>
        <strain evidence="1">BT702</strain>
    </source>
</reference>
<proteinExistence type="predicted"/>
<evidence type="ECO:0000313" key="1">
    <source>
        <dbReference type="EMBL" id="MBD2705585.1"/>
    </source>
</evidence>
<sequence length="70" mass="8012">MKFYQITILRNRAHIQVGIVKASSHDKAFEVFKEKSVLTDEVLYSEILTPERLHKCLKAELPGQCLIGAR</sequence>
<name>A0A927AW84_9BACT</name>
<dbReference type="RefSeq" id="WP_190893161.1">
    <property type="nucleotide sequence ID" value="NZ_JACWZY010000062.1"/>
</dbReference>
<dbReference type="AlphaFoldDB" id="A0A927AW84"/>
<dbReference type="EMBL" id="JACWZY010000062">
    <property type="protein sequence ID" value="MBD2705585.1"/>
    <property type="molecule type" value="Genomic_DNA"/>
</dbReference>
<accession>A0A927AW84</accession>
<dbReference type="Proteomes" id="UP000598820">
    <property type="component" value="Unassembled WGS sequence"/>
</dbReference>
<keyword evidence="2" id="KW-1185">Reference proteome</keyword>
<comment type="caution">
    <text evidence="1">The sequence shown here is derived from an EMBL/GenBank/DDBJ whole genome shotgun (WGS) entry which is preliminary data.</text>
</comment>
<organism evidence="1 2">
    <name type="scientific">Spirosoma profusum</name>
    <dbReference type="NCBI Taxonomy" id="2771354"/>
    <lineage>
        <taxon>Bacteria</taxon>
        <taxon>Pseudomonadati</taxon>
        <taxon>Bacteroidota</taxon>
        <taxon>Cytophagia</taxon>
        <taxon>Cytophagales</taxon>
        <taxon>Cytophagaceae</taxon>
        <taxon>Spirosoma</taxon>
    </lineage>
</organism>
<gene>
    <name evidence="1" type="ORF">IC229_33565</name>
</gene>
<protein>
    <submittedName>
        <fullName evidence="1">Uncharacterized protein</fullName>
    </submittedName>
</protein>
<evidence type="ECO:0000313" key="2">
    <source>
        <dbReference type="Proteomes" id="UP000598820"/>
    </source>
</evidence>